<reference evidence="2 3" key="1">
    <citation type="submission" date="2022-05" db="EMBL/GenBank/DDBJ databases">
        <authorList>
            <consortium name="Genoscope - CEA"/>
            <person name="William W."/>
        </authorList>
    </citation>
    <scope>NUCLEOTIDE SEQUENCE [LARGE SCALE GENOMIC DNA]</scope>
</reference>
<organism evidence="2 3">
    <name type="scientific">Porites lobata</name>
    <dbReference type="NCBI Taxonomy" id="104759"/>
    <lineage>
        <taxon>Eukaryota</taxon>
        <taxon>Metazoa</taxon>
        <taxon>Cnidaria</taxon>
        <taxon>Anthozoa</taxon>
        <taxon>Hexacorallia</taxon>
        <taxon>Scleractinia</taxon>
        <taxon>Fungiina</taxon>
        <taxon>Poritidae</taxon>
        <taxon>Porites</taxon>
    </lineage>
</organism>
<evidence type="ECO:0008006" key="4">
    <source>
        <dbReference type="Google" id="ProtNLM"/>
    </source>
</evidence>
<dbReference type="PANTHER" id="PTHR12242">
    <property type="entry name" value="OS02G0130600 PROTEIN-RELATED"/>
    <property type="match status" value="1"/>
</dbReference>
<feature type="transmembrane region" description="Helical" evidence="1">
    <location>
        <begin position="191"/>
        <end position="211"/>
    </location>
</feature>
<feature type="transmembrane region" description="Helical" evidence="1">
    <location>
        <begin position="165"/>
        <end position="184"/>
    </location>
</feature>
<keyword evidence="1" id="KW-0472">Membrane</keyword>
<keyword evidence="1" id="KW-1133">Transmembrane helix</keyword>
<dbReference type="EMBL" id="CALNXK010000067">
    <property type="protein sequence ID" value="CAH3141691.1"/>
    <property type="molecule type" value="Genomic_DNA"/>
</dbReference>
<sequence>MCRDEFRLKHFELWHSFHRDFTDSKWLPPPVFIVYRLIVLAYNLAWLVYNMYSAGGKLFIYLTNWTFAILNIYFIVATTLSCIAFYIDSKKQMEGSTEKPGVEILMGSEDELDEPEKSAREKYTLRWEHKTLWLLHIISATGGLWITAGYWTVLVGDDVIDANNITKHLLNSVFMLIDTCLSCIPVRLVHWLYALLYFAVYIAFSLIYWQLGGTNIEGKPYIYKALDYNDFSPIFGGLLVVFLLVVLPFLHLFLLGLTKLRDYIHKKPDNDKSI</sequence>
<protein>
    <recommendedName>
        <fullName evidence="4">Protein rolling stone</fullName>
    </recommendedName>
</protein>
<evidence type="ECO:0000313" key="2">
    <source>
        <dbReference type="EMBL" id="CAH3141691.1"/>
    </source>
</evidence>
<feature type="transmembrane region" description="Helical" evidence="1">
    <location>
        <begin position="231"/>
        <end position="257"/>
    </location>
</feature>
<proteinExistence type="predicted"/>
<evidence type="ECO:0000256" key="1">
    <source>
        <dbReference type="SAM" id="Phobius"/>
    </source>
</evidence>
<name>A0ABN8PDR1_9CNID</name>
<dbReference type="Pfam" id="PF21534">
    <property type="entry name" value="Rost"/>
    <property type="match status" value="1"/>
</dbReference>
<accession>A0ABN8PDR1</accession>
<dbReference type="InterPro" id="IPR049352">
    <property type="entry name" value="Rost"/>
</dbReference>
<keyword evidence="1" id="KW-0812">Transmembrane</keyword>
<comment type="caution">
    <text evidence="2">The sequence shown here is derived from an EMBL/GenBank/DDBJ whole genome shotgun (WGS) entry which is preliminary data.</text>
</comment>
<feature type="transmembrane region" description="Helical" evidence="1">
    <location>
        <begin position="132"/>
        <end position="153"/>
    </location>
</feature>
<gene>
    <name evidence="2" type="ORF">PLOB_00041899</name>
</gene>
<dbReference type="Proteomes" id="UP001159405">
    <property type="component" value="Unassembled WGS sequence"/>
</dbReference>
<keyword evidence="3" id="KW-1185">Reference proteome</keyword>
<evidence type="ECO:0000313" key="3">
    <source>
        <dbReference type="Proteomes" id="UP001159405"/>
    </source>
</evidence>
<dbReference type="PANTHER" id="PTHR12242:SF1">
    <property type="entry name" value="MYND-TYPE DOMAIN-CONTAINING PROTEIN"/>
    <property type="match status" value="1"/>
</dbReference>
<feature type="transmembrane region" description="Helical" evidence="1">
    <location>
        <begin position="58"/>
        <end position="87"/>
    </location>
</feature>
<feature type="transmembrane region" description="Helical" evidence="1">
    <location>
        <begin position="33"/>
        <end position="52"/>
    </location>
</feature>